<dbReference type="STRING" id="104452.A0A0L7L6X4"/>
<dbReference type="SUPFAM" id="SSF52540">
    <property type="entry name" value="P-loop containing nucleoside triphosphate hydrolases"/>
    <property type="match status" value="1"/>
</dbReference>
<dbReference type="GO" id="GO:0005829">
    <property type="term" value="C:cytosol"/>
    <property type="evidence" value="ECO:0007669"/>
    <property type="project" value="TreeGrafter"/>
</dbReference>
<dbReference type="Proteomes" id="UP000037510">
    <property type="component" value="Unassembled WGS sequence"/>
</dbReference>
<dbReference type="PANTHER" id="PTHR14932">
    <property type="entry name" value="RAS GTPASE-RELATED"/>
    <property type="match status" value="1"/>
</dbReference>
<feature type="compositionally biased region" description="Basic and acidic residues" evidence="2">
    <location>
        <begin position="413"/>
        <end position="432"/>
    </location>
</feature>
<evidence type="ECO:0000313" key="3">
    <source>
        <dbReference type="EMBL" id="KOB71223.1"/>
    </source>
</evidence>
<dbReference type="EMBL" id="JTDY01002537">
    <property type="protein sequence ID" value="KOB71223.1"/>
    <property type="molecule type" value="Genomic_DNA"/>
</dbReference>
<accession>A0A0L7L6X4</accession>
<keyword evidence="1" id="KW-0175">Coiled coil</keyword>
<organism evidence="3 4">
    <name type="scientific">Operophtera brumata</name>
    <name type="common">Winter moth</name>
    <name type="synonym">Phalaena brumata</name>
    <dbReference type="NCBI Taxonomy" id="104452"/>
    <lineage>
        <taxon>Eukaryota</taxon>
        <taxon>Metazoa</taxon>
        <taxon>Ecdysozoa</taxon>
        <taxon>Arthropoda</taxon>
        <taxon>Hexapoda</taxon>
        <taxon>Insecta</taxon>
        <taxon>Pterygota</taxon>
        <taxon>Neoptera</taxon>
        <taxon>Endopterygota</taxon>
        <taxon>Lepidoptera</taxon>
        <taxon>Glossata</taxon>
        <taxon>Ditrysia</taxon>
        <taxon>Geometroidea</taxon>
        <taxon>Geometridae</taxon>
        <taxon>Larentiinae</taxon>
        <taxon>Operophtera</taxon>
    </lineage>
</organism>
<dbReference type="InterPro" id="IPR027417">
    <property type="entry name" value="P-loop_NTPase"/>
</dbReference>
<gene>
    <name evidence="3" type="ORF">OBRU01_14641</name>
</gene>
<dbReference type="Gene3D" id="3.40.50.300">
    <property type="entry name" value="P-loop containing nucleotide triphosphate hydrolases"/>
    <property type="match status" value="1"/>
</dbReference>
<feature type="region of interest" description="Disordered" evidence="2">
    <location>
        <begin position="293"/>
        <end position="331"/>
    </location>
</feature>
<dbReference type="GO" id="GO:0005634">
    <property type="term" value="C:nucleus"/>
    <property type="evidence" value="ECO:0007669"/>
    <property type="project" value="TreeGrafter"/>
</dbReference>
<dbReference type="PANTHER" id="PTHR14932:SF1">
    <property type="entry name" value="RAB-LIKE PROTEIN 6"/>
    <property type="match status" value="1"/>
</dbReference>
<dbReference type="PRINTS" id="PR00449">
    <property type="entry name" value="RASTRNSFRMNG"/>
</dbReference>
<keyword evidence="4" id="KW-1185">Reference proteome</keyword>
<evidence type="ECO:0000256" key="2">
    <source>
        <dbReference type="SAM" id="MobiDB-lite"/>
    </source>
</evidence>
<evidence type="ECO:0000313" key="4">
    <source>
        <dbReference type="Proteomes" id="UP000037510"/>
    </source>
</evidence>
<reference evidence="3 4" key="1">
    <citation type="journal article" date="2015" name="Genome Biol. Evol.">
        <title>The genome of winter moth (Operophtera brumata) provides a genomic perspective on sexual dimorphism and phenology.</title>
        <authorList>
            <person name="Derks M.F."/>
            <person name="Smit S."/>
            <person name="Salis L."/>
            <person name="Schijlen E."/>
            <person name="Bossers A."/>
            <person name="Mateman C."/>
            <person name="Pijl A.S."/>
            <person name="de Ridder D."/>
            <person name="Groenen M.A."/>
            <person name="Visser M.E."/>
            <person name="Megens H.J."/>
        </authorList>
    </citation>
    <scope>NUCLEOTIDE SEQUENCE [LARGE SCALE GENOMIC DNA]</scope>
    <source>
        <strain evidence="3">WM2013NL</strain>
        <tissue evidence="3">Head and thorax</tissue>
    </source>
</reference>
<sequence>MFSALKKLTRSGDDRCPAPTPMSSSLQKKFSKGVHFNMKILIKGDRNVGKSCLLQRLQGGPFIEDYVPTEQIQVAPIHWAYKNTDYIVKVEVWEVVDKGRTKKKPPLGLKLENQAAATTAEEAFDTPVLDATFLDVYKNATGELSQVPADLPVVILGNHCDMQHHRQVHPHHIETALHQAKINRTAPVRYAESSMRNGFGLRLLHKFLSVPFLRLQRTSLLEQLQRNQKDMEEIEKELDDFQNAEESHYDVFVDRLADKRRQSTAREPTASSERSPSIFVNKELMNPKHKVSMEMTPPRLPQQESSFLDDLTPLPNQEAPYESDSDEDNNPRVIVDQDELDIDVAANTPAPSAAATLQVTKPTEHIARAADDDIGRFTSRPSMNINYESSVPSGAIFGRRSMELSLDSGEDPEIPKEPEKDRGDFSEKSERKEKKHKHKKSKEKSPQQDLLAPSTADFDYNEYDSI</sequence>
<dbReference type="InterPro" id="IPR040385">
    <property type="entry name" value="RABL6"/>
</dbReference>
<feature type="region of interest" description="Disordered" evidence="2">
    <location>
        <begin position="402"/>
        <end position="466"/>
    </location>
</feature>
<dbReference type="Pfam" id="PF08477">
    <property type="entry name" value="Roc"/>
    <property type="match status" value="1"/>
</dbReference>
<evidence type="ECO:0000256" key="1">
    <source>
        <dbReference type="SAM" id="Coils"/>
    </source>
</evidence>
<dbReference type="GO" id="GO:0005525">
    <property type="term" value="F:GTP binding"/>
    <property type="evidence" value="ECO:0007669"/>
    <property type="project" value="InterPro"/>
</dbReference>
<feature type="compositionally biased region" description="Basic residues" evidence="2">
    <location>
        <begin position="433"/>
        <end position="442"/>
    </location>
</feature>
<proteinExistence type="predicted"/>
<dbReference type="AlphaFoldDB" id="A0A0L7L6X4"/>
<feature type="coiled-coil region" evidence="1">
    <location>
        <begin position="217"/>
        <end position="247"/>
    </location>
</feature>
<comment type="caution">
    <text evidence="3">The sequence shown here is derived from an EMBL/GenBank/DDBJ whole genome shotgun (WGS) entry which is preliminary data.</text>
</comment>
<name>A0A0L7L6X4_OPEBR</name>
<feature type="region of interest" description="Disordered" evidence="2">
    <location>
        <begin position="1"/>
        <end position="26"/>
    </location>
</feature>
<protein>
    <submittedName>
        <fullName evidence="3">Putative GTP-binding protein Parf</fullName>
    </submittedName>
</protein>